<evidence type="ECO:0000256" key="5">
    <source>
        <dbReference type="ARBA" id="ARBA00022842"/>
    </source>
</evidence>
<comment type="cofactor">
    <cofactor evidence="8">
        <name>Mg(2+)</name>
        <dbReference type="ChEBI" id="CHEBI:18420"/>
    </cofactor>
</comment>
<evidence type="ECO:0000256" key="7">
    <source>
        <dbReference type="ARBA" id="ARBA00023150"/>
    </source>
</evidence>
<dbReference type="PANTHER" id="PTHR19136:SF81">
    <property type="entry name" value="MOLYBDENUM COFACTOR GUANYLYLTRANSFERASE"/>
    <property type="match status" value="1"/>
</dbReference>
<keyword evidence="2 8" id="KW-0808">Transferase</keyword>
<feature type="binding site" evidence="8">
    <location>
        <begin position="14"/>
        <end position="16"/>
    </location>
    <ligand>
        <name>GTP</name>
        <dbReference type="ChEBI" id="CHEBI:37565"/>
    </ligand>
</feature>
<gene>
    <name evidence="8" type="primary">mobA</name>
    <name evidence="10" type="ORF">HELGO_WM20252</name>
</gene>
<dbReference type="HAMAP" id="MF_00316">
    <property type="entry name" value="MobA"/>
    <property type="match status" value="1"/>
</dbReference>
<keyword evidence="4 8" id="KW-0547">Nucleotide-binding</keyword>
<keyword evidence="1 8" id="KW-0963">Cytoplasm</keyword>
<keyword evidence="6 8" id="KW-0342">GTP-binding</keyword>
<dbReference type="GO" id="GO:0005737">
    <property type="term" value="C:cytoplasm"/>
    <property type="evidence" value="ECO:0007669"/>
    <property type="project" value="UniProtKB-SubCell"/>
</dbReference>
<evidence type="ECO:0000256" key="8">
    <source>
        <dbReference type="HAMAP-Rule" id="MF_00316"/>
    </source>
</evidence>
<comment type="function">
    <text evidence="8">Transfers a GMP moiety from GTP to Mo-molybdopterin (Mo-MPT) cofactor (Moco or molybdenum cofactor) to form Mo-molybdopterin guanine dinucleotide (Mo-MGD) cofactor.</text>
</comment>
<dbReference type="GO" id="GO:0005525">
    <property type="term" value="F:GTP binding"/>
    <property type="evidence" value="ECO:0007669"/>
    <property type="project" value="UniProtKB-UniRule"/>
</dbReference>
<comment type="subcellular location">
    <subcellularLocation>
        <location evidence="8">Cytoplasm</location>
    </subcellularLocation>
</comment>
<evidence type="ECO:0000256" key="3">
    <source>
        <dbReference type="ARBA" id="ARBA00022723"/>
    </source>
</evidence>
<comment type="subunit">
    <text evidence="8">Monomer.</text>
</comment>
<dbReference type="EMBL" id="CACVAY010000106">
    <property type="protein sequence ID" value="CAA6821821.1"/>
    <property type="molecule type" value="Genomic_DNA"/>
</dbReference>
<dbReference type="GO" id="GO:1902758">
    <property type="term" value="P:bis(molybdopterin guanine dinucleotide)molybdenum biosynthetic process"/>
    <property type="evidence" value="ECO:0007669"/>
    <property type="project" value="TreeGrafter"/>
</dbReference>
<feature type="binding site" evidence="8">
    <location>
        <position position="103"/>
    </location>
    <ligand>
        <name>Mg(2+)</name>
        <dbReference type="ChEBI" id="CHEBI:18420"/>
    </ligand>
</feature>
<organism evidence="10">
    <name type="scientific">uncultured Thiotrichaceae bacterium</name>
    <dbReference type="NCBI Taxonomy" id="298394"/>
    <lineage>
        <taxon>Bacteria</taxon>
        <taxon>Pseudomonadati</taxon>
        <taxon>Pseudomonadota</taxon>
        <taxon>Gammaproteobacteria</taxon>
        <taxon>Thiotrichales</taxon>
        <taxon>Thiotrichaceae</taxon>
        <taxon>environmental samples</taxon>
    </lineage>
</organism>
<feature type="binding site" evidence="8">
    <location>
        <position position="27"/>
    </location>
    <ligand>
        <name>GTP</name>
        <dbReference type="ChEBI" id="CHEBI:37565"/>
    </ligand>
</feature>
<feature type="domain" description="MobA-like NTP transferase" evidence="9">
    <location>
        <begin position="11"/>
        <end position="168"/>
    </location>
</feature>
<dbReference type="GO" id="GO:0061603">
    <property type="term" value="F:molybdenum cofactor guanylyltransferase activity"/>
    <property type="evidence" value="ECO:0007669"/>
    <property type="project" value="UniProtKB-EC"/>
</dbReference>
<feature type="binding site" evidence="8">
    <location>
        <position position="55"/>
    </location>
    <ligand>
        <name>GTP</name>
        <dbReference type="ChEBI" id="CHEBI:37565"/>
    </ligand>
</feature>
<dbReference type="Pfam" id="PF12804">
    <property type="entry name" value="NTP_transf_3"/>
    <property type="match status" value="1"/>
</dbReference>
<comment type="similarity">
    <text evidence="8">Belongs to the MobA family.</text>
</comment>
<sequence>MSVLNPQHITAVILAGGKGRRLKGNDKGLVEFQQQPMVEHVLQAVDSRVANIIINANRNIERYESYGHPVISDALSDFQGPLAGFCIAMSEASTSHILTLPCDGPFVSEDYVARMAQALSQDPAAEMAVAHDGERMQPVHALIPVSLLDSLRVFLASGERKIDRWYTQHKVALVDFSDKPEIFQNINTEAQLKHLEETDND</sequence>
<accession>A0A6S6TF94</accession>
<evidence type="ECO:0000259" key="9">
    <source>
        <dbReference type="Pfam" id="PF12804"/>
    </source>
</evidence>
<feature type="binding site" evidence="8">
    <location>
        <position position="73"/>
    </location>
    <ligand>
        <name>GTP</name>
        <dbReference type="ChEBI" id="CHEBI:37565"/>
    </ligand>
</feature>
<dbReference type="AlphaFoldDB" id="A0A6S6TF94"/>
<evidence type="ECO:0000313" key="10">
    <source>
        <dbReference type="EMBL" id="CAA6821821.1"/>
    </source>
</evidence>
<feature type="binding site" evidence="8">
    <location>
        <position position="103"/>
    </location>
    <ligand>
        <name>GTP</name>
        <dbReference type="ChEBI" id="CHEBI:37565"/>
    </ligand>
</feature>
<dbReference type="NCBIfam" id="TIGR02665">
    <property type="entry name" value="molyb_mobA"/>
    <property type="match status" value="1"/>
</dbReference>
<proteinExistence type="inferred from homology"/>
<dbReference type="InterPro" id="IPR025877">
    <property type="entry name" value="MobA-like_NTP_Trfase"/>
</dbReference>
<keyword evidence="5 8" id="KW-0460">Magnesium</keyword>
<dbReference type="CDD" id="cd02503">
    <property type="entry name" value="MobA"/>
    <property type="match status" value="1"/>
</dbReference>
<evidence type="ECO:0000256" key="6">
    <source>
        <dbReference type="ARBA" id="ARBA00023134"/>
    </source>
</evidence>
<dbReference type="InterPro" id="IPR029044">
    <property type="entry name" value="Nucleotide-diphossugar_trans"/>
</dbReference>
<dbReference type="GO" id="GO:0046872">
    <property type="term" value="F:metal ion binding"/>
    <property type="evidence" value="ECO:0007669"/>
    <property type="project" value="UniProtKB-KW"/>
</dbReference>
<name>A0A6S6TF94_9GAMM</name>
<dbReference type="InterPro" id="IPR013482">
    <property type="entry name" value="Molybde_CF_guanTrfase"/>
</dbReference>
<evidence type="ECO:0000256" key="4">
    <source>
        <dbReference type="ARBA" id="ARBA00022741"/>
    </source>
</evidence>
<evidence type="ECO:0000256" key="1">
    <source>
        <dbReference type="ARBA" id="ARBA00022490"/>
    </source>
</evidence>
<dbReference type="PANTHER" id="PTHR19136">
    <property type="entry name" value="MOLYBDENUM COFACTOR GUANYLYLTRANSFERASE"/>
    <property type="match status" value="1"/>
</dbReference>
<evidence type="ECO:0000256" key="2">
    <source>
        <dbReference type="ARBA" id="ARBA00022679"/>
    </source>
</evidence>
<dbReference type="SUPFAM" id="SSF53448">
    <property type="entry name" value="Nucleotide-diphospho-sugar transferases"/>
    <property type="match status" value="1"/>
</dbReference>
<keyword evidence="3 8" id="KW-0479">Metal-binding</keyword>
<reference evidence="10" key="1">
    <citation type="submission" date="2020-01" db="EMBL/GenBank/DDBJ databases">
        <authorList>
            <person name="Meier V. D."/>
            <person name="Meier V D."/>
        </authorList>
    </citation>
    <scope>NUCLEOTIDE SEQUENCE</scope>
    <source>
        <strain evidence="10">HLG_WM_MAG_07</strain>
    </source>
</reference>
<comment type="domain">
    <text evidence="8">The N-terminal domain determines nucleotide recognition and specific binding, while the C-terminal domain determines the specific binding to the target protein.</text>
</comment>
<comment type="catalytic activity">
    <reaction evidence="8">
        <text>Mo-molybdopterin + GTP + H(+) = Mo-molybdopterin guanine dinucleotide + diphosphate</text>
        <dbReference type="Rhea" id="RHEA:34243"/>
        <dbReference type="ChEBI" id="CHEBI:15378"/>
        <dbReference type="ChEBI" id="CHEBI:33019"/>
        <dbReference type="ChEBI" id="CHEBI:37565"/>
        <dbReference type="ChEBI" id="CHEBI:71302"/>
        <dbReference type="ChEBI" id="CHEBI:71310"/>
        <dbReference type="EC" id="2.7.7.77"/>
    </reaction>
</comment>
<keyword evidence="7 8" id="KW-0501">Molybdenum cofactor biosynthesis</keyword>
<dbReference type="Gene3D" id="3.90.550.10">
    <property type="entry name" value="Spore Coat Polysaccharide Biosynthesis Protein SpsA, Chain A"/>
    <property type="match status" value="1"/>
</dbReference>
<protein>
    <recommendedName>
        <fullName evidence="8">Molybdenum cofactor guanylyltransferase</fullName>
        <shortName evidence="8">MoCo guanylyltransferase</shortName>
        <ecNumber evidence="8">2.7.7.77</ecNumber>
    </recommendedName>
    <alternativeName>
        <fullName evidence="8">GTP:molybdopterin guanylyltransferase</fullName>
    </alternativeName>
    <alternativeName>
        <fullName evidence="8">Mo-MPT guanylyltransferase</fullName>
    </alternativeName>
    <alternativeName>
        <fullName evidence="8">Molybdopterin guanylyltransferase</fullName>
    </alternativeName>
    <alternativeName>
        <fullName evidence="8">Molybdopterin-guanine dinucleotide synthase</fullName>
        <shortName evidence="8">MGD synthase</shortName>
    </alternativeName>
</protein>
<dbReference type="EC" id="2.7.7.77" evidence="8"/>